<comment type="subcellular location">
    <subcellularLocation>
        <location evidence="1">Secreted</location>
    </subcellularLocation>
</comment>
<dbReference type="SMART" id="SM00832">
    <property type="entry name" value="C8"/>
    <property type="match status" value="1"/>
</dbReference>
<comment type="caution">
    <text evidence="10">The sequence shown here is derived from an EMBL/GenBank/DDBJ whole genome shotgun (WGS) entry which is preliminary data.</text>
</comment>
<feature type="region of interest" description="Disordered" evidence="8">
    <location>
        <begin position="1278"/>
        <end position="1347"/>
    </location>
</feature>
<feature type="domain" description="VWFD" evidence="9">
    <location>
        <begin position="182"/>
        <end position="359"/>
    </location>
</feature>
<evidence type="ECO:0000256" key="4">
    <source>
        <dbReference type="ARBA" id="ARBA00022737"/>
    </source>
</evidence>
<feature type="domain" description="VWFD" evidence="9">
    <location>
        <begin position="14"/>
        <end position="185"/>
    </location>
</feature>
<dbReference type="PANTHER" id="PTHR11339:SF371">
    <property type="entry name" value="MUCIN-2"/>
    <property type="match status" value="1"/>
</dbReference>
<keyword evidence="5" id="KW-0186">Copper</keyword>
<dbReference type="SMART" id="SM00215">
    <property type="entry name" value="VWC_out"/>
    <property type="match status" value="2"/>
</dbReference>
<keyword evidence="11" id="KW-1185">Reference proteome</keyword>
<name>A0ABQ9DDW4_9PASS</name>
<keyword evidence="3" id="KW-0732">Signal</keyword>
<dbReference type="Proteomes" id="UP001145742">
    <property type="component" value="Unassembled WGS sequence"/>
</dbReference>
<dbReference type="Pfam" id="PF01826">
    <property type="entry name" value="TIL"/>
    <property type="match status" value="1"/>
</dbReference>
<dbReference type="Pfam" id="PF13330">
    <property type="entry name" value="Mucin2_WxxW"/>
    <property type="match status" value="2"/>
</dbReference>
<reference evidence="10" key="1">
    <citation type="submission" date="2019-10" db="EMBL/GenBank/DDBJ databases">
        <authorList>
            <person name="Soares A.E.R."/>
            <person name="Aleixo A."/>
            <person name="Schneider P."/>
            <person name="Miyaki C.Y."/>
            <person name="Schneider M.P."/>
            <person name="Mello C."/>
            <person name="Vasconcelos A.T.R."/>
        </authorList>
    </citation>
    <scope>NUCLEOTIDE SEQUENCE</scope>
    <source>
        <tissue evidence="10">Muscle</tissue>
    </source>
</reference>
<dbReference type="InterPro" id="IPR014853">
    <property type="entry name" value="VWF/SSPO/ZAN-like_Cys-rich_dom"/>
</dbReference>
<gene>
    <name evidence="10" type="ORF">WISP_68189</name>
</gene>
<feature type="domain" description="VWFD" evidence="9">
    <location>
        <begin position="582"/>
        <end position="752"/>
    </location>
</feature>
<dbReference type="CDD" id="cd19941">
    <property type="entry name" value="TIL"/>
    <property type="match status" value="2"/>
</dbReference>
<evidence type="ECO:0000256" key="3">
    <source>
        <dbReference type="ARBA" id="ARBA00022729"/>
    </source>
</evidence>
<dbReference type="InterPro" id="IPR002919">
    <property type="entry name" value="TIL_dom"/>
</dbReference>
<proteinExistence type="predicted"/>
<dbReference type="InterPro" id="IPR001846">
    <property type="entry name" value="VWF_type-D"/>
</dbReference>
<dbReference type="InterPro" id="IPR050780">
    <property type="entry name" value="Mucin_vWF_Thrombospondin_sf"/>
</dbReference>
<organism evidence="10 11">
    <name type="scientific">Willisornis vidua</name>
    <name type="common">Xingu scale-backed antbird</name>
    <dbReference type="NCBI Taxonomy" id="1566151"/>
    <lineage>
        <taxon>Eukaryota</taxon>
        <taxon>Metazoa</taxon>
        <taxon>Chordata</taxon>
        <taxon>Craniata</taxon>
        <taxon>Vertebrata</taxon>
        <taxon>Euteleostomi</taxon>
        <taxon>Archelosauria</taxon>
        <taxon>Archosauria</taxon>
        <taxon>Dinosauria</taxon>
        <taxon>Saurischia</taxon>
        <taxon>Theropoda</taxon>
        <taxon>Coelurosauria</taxon>
        <taxon>Aves</taxon>
        <taxon>Neognathae</taxon>
        <taxon>Neoaves</taxon>
        <taxon>Telluraves</taxon>
        <taxon>Australaves</taxon>
        <taxon>Passeriformes</taxon>
        <taxon>Thamnophilidae</taxon>
        <taxon>Willisornis</taxon>
    </lineage>
</organism>
<keyword evidence="2" id="KW-0964">Secreted</keyword>
<sequence>MARAKGRTRSHGHYVCSTWGNNHFKTFDGDIYQFPGICEYNFVSDCRESYPEFSVHIQRALNSNNHPEIQYILVKIKDIMVYLKPKLVVVDGRIVKTPYYSSGVLIESNDIYTKIYAKLGMVLMWNQQDALMVELDNKFNNHTCGLCGDYNGIPIYNEFIRGDASYNSITYGNLQKINKPNVRCEDPDETRALPSCNGHELCMMILLEKAAYLLANATANSMESSIHLEQAFPMNVKNVPGTSLILFTIVQVVVFRSDGSVLLNEMTVNVPHVSASFSVFQPSSNYIVVQTSFGVQLQIQLLRVMQLFVTADQSVQGKLQGLCGNFNGMEGDDFKTTSGLVEATGSAFANTWKAQSICTDRVEKLEDPCSLSIESGSEVSACPGNQVFLYNIKMCQQTCRSLADGEKYCLQDFAPVDGCGCPHNTYLDKQGNCVPISQCPCYYKGSYLEPGEYFTKDGERCVCRNAKVQCTSVKIRLESEKECSSNKTYFDCDAFSKWTSQTPLQLSCHTPQTDHFQTECVSGCVCPEGLFDDGRGGCVEEKDCPCTHNNQWYSSGQKITVDCNTCTCQKGVWSCTDHVCYGTCMIYGSGHYITFDGKFYDFDGNCEYVAIQDFCGDKNSSGSFSIITENVPCGTTGVTCSKAIKMFLGKTELKLENKEYKEIQRDVGDDVVYWNRTVGLYLVIEASNGVMLIWDKKTTVFIKLSPDYKNKVCGLCGNFDDKSNNDFTTRSGLQETNALKFGNSWKQSPMCPDVTQEIKPCDMKPHRKSWAEKECSIIQSEVFKICHSKVNPVPFYEACVHDACSCDSGGDCECFCSAVAAYAQECTKAEACVFWRTPDICPIFCDYYNPRDECEWHYEPCGSNITTCRMINNVSTNVTVSYLEGCPCVINGTSYEVGQTVAQVQDGDICITYICAENGSVVPDKIYPCPTSSSPTITSTSFPTSTLTTTAPCFGLICEWTEWFDVSNPEKDGGDYETYDEIRKHGHKICETPEKIECRAEDKPDVSLEQLGQKVECNLTYGLICKNEEQDVTMWQLCYNYEIRVNCCEWQEIPCETTTTPSTISTTTKTTVLPTTTSRNPTTTSELTPSVSTPVTTTSSGTGSSTLSTASPPTPSTPTPTTPEETSTSTASTTVPPISTTTTSTPWTTTTTSGSPTPTPTPDICECVWTDWIDVSYPNSSDRNSGDYETFDNIKKSNSSWVCAKAENISCRAKKFPDVPIANLGQVVECNVDTGLICNNKDQPIGGIIPMPICLNYEISVCCIPNIPECITTATASTTTSLPSSTTSRVSTTAPTVTPEPSSETTTTAVPPSNTTSSSTPRTTTPLPVSTTPTATTSSTSMPTPTYTTTLSTTGTSLVCAFMCGISSLWPA</sequence>
<evidence type="ECO:0000256" key="7">
    <source>
        <dbReference type="ARBA" id="ARBA00023180"/>
    </source>
</evidence>
<evidence type="ECO:0000313" key="11">
    <source>
        <dbReference type="Proteomes" id="UP001145742"/>
    </source>
</evidence>
<keyword evidence="7" id="KW-0325">Glycoprotein</keyword>
<dbReference type="PROSITE" id="PS51233">
    <property type="entry name" value="VWFD"/>
    <property type="match status" value="3"/>
</dbReference>
<dbReference type="SMART" id="SM00216">
    <property type="entry name" value="VWD"/>
    <property type="match status" value="3"/>
</dbReference>
<dbReference type="Pfam" id="PF23244">
    <property type="entry name" value="VWF"/>
    <property type="match status" value="1"/>
</dbReference>
<feature type="compositionally biased region" description="Low complexity" evidence="8">
    <location>
        <begin position="1059"/>
        <end position="1111"/>
    </location>
</feature>
<evidence type="ECO:0000256" key="6">
    <source>
        <dbReference type="ARBA" id="ARBA00023157"/>
    </source>
</evidence>
<feature type="compositionally biased region" description="Pro residues" evidence="8">
    <location>
        <begin position="1112"/>
        <end position="1121"/>
    </location>
</feature>
<dbReference type="SUPFAM" id="SSF57603">
    <property type="entry name" value="FnI-like domain"/>
    <property type="match status" value="1"/>
</dbReference>
<dbReference type="SUPFAM" id="SSF57567">
    <property type="entry name" value="Serine protease inhibitors"/>
    <property type="match status" value="2"/>
</dbReference>
<dbReference type="Pfam" id="PF08742">
    <property type="entry name" value="C8"/>
    <property type="match status" value="1"/>
</dbReference>
<dbReference type="PANTHER" id="PTHR11339">
    <property type="entry name" value="EXTRACELLULAR MATRIX GLYCOPROTEIN RELATED"/>
    <property type="match status" value="1"/>
</dbReference>
<dbReference type="InterPro" id="IPR001007">
    <property type="entry name" value="VWF_dom"/>
</dbReference>
<evidence type="ECO:0000256" key="5">
    <source>
        <dbReference type="ARBA" id="ARBA00023008"/>
    </source>
</evidence>
<keyword evidence="4" id="KW-0677">Repeat</keyword>
<dbReference type="EMBL" id="WHWB01033795">
    <property type="protein sequence ID" value="KAJ7416849.1"/>
    <property type="molecule type" value="Genomic_DNA"/>
</dbReference>
<accession>A0ABQ9DDW4</accession>
<dbReference type="Pfam" id="PF00094">
    <property type="entry name" value="VWD"/>
    <property type="match status" value="3"/>
</dbReference>
<evidence type="ECO:0000256" key="8">
    <source>
        <dbReference type="SAM" id="MobiDB-lite"/>
    </source>
</evidence>
<evidence type="ECO:0000313" key="10">
    <source>
        <dbReference type="EMBL" id="KAJ7416849.1"/>
    </source>
</evidence>
<feature type="region of interest" description="Disordered" evidence="8">
    <location>
        <begin position="1059"/>
        <end position="1160"/>
    </location>
</feature>
<dbReference type="InterPro" id="IPR036084">
    <property type="entry name" value="Ser_inhib-like_sf"/>
</dbReference>
<protein>
    <recommendedName>
        <fullName evidence="9">VWFD domain-containing protein</fullName>
    </recommendedName>
</protein>
<dbReference type="Gene3D" id="2.10.25.10">
    <property type="entry name" value="Laminin"/>
    <property type="match status" value="2"/>
</dbReference>
<dbReference type="InterPro" id="IPR025155">
    <property type="entry name" value="WxxW_domain"/>
</dbReference>
<evidence type="ECO:0000256" key="1">
    <source>
        <dbReference type="ARBA" id="ARBA00004613"/>
    </source>
</evidence>
<evidence type="ECO:0000256" key="2">
    <source>
        <dbReference type="ARBA" id="ARBA00022525"/>
    </source>
</evidence>
<keyword evidence="6" id="KW-1015">Disulfide bond</keyword>
<feature type="compositionally biased region" description="Low complexity" evidence="8">
    <location>
        <begin position="1122"/>
        <end position="1156"/>
    </location>
</feature>
<evidence type="ECO:0000259" key="9">
    <source>
        <dbReference type="PROSITE" id="PS51233"/>
    </source>
</evidence>